<keyword evidence="2" id="KW-1185">Reference proteome</keyword>
<protein>
    <recommendedName>
        <fullName evidence="3">DUF4034 domain-containing protein</fullName>
    </recommendedName>
</protein>
<evidence type="ECO:0000313" key="2">
    <source>
        <dbReference type="Proteomes" id="UP000774570"/>
    </source>
</evidence>
<comment type="caution">
    <text evidence="1">The sequence shown here is derived from an EMBL/GenBank/DDBJ whole genome shotgun (WGS) entry which is preliminary data.</text>
</comment>
<accession>A0ABS7G5D6</accession>
<proteinExistence type="predicted"/>
<dbReference type="RefSeq" id="WP_220170670.1">
    <property type="nucleotide sequence ID" value="NZ_JAIBOA010000034.1"/>
</dbReference>
<dbReference type="Proteomes" id="UP000774570">
    <property type="component" value="Unassembled WGS sequence"/>
</dbReference>
<dbReference type="EMBL" id="JAIBOA010000034">
    <property type="protein sequence ID" value="MBW8487440.1"/>
    <property type="molecule type" value="Genomic_DNA"/>
</dbReference>
<name>A0ABS7G5D6_9ACTN</name>
<organism evidence="1 2">
    <name type="scientific">Actinomadura parmotrematis</name>
    <dbReference type="NCBI Taxonomy" id="2864039"/>
    <lineage>
        <taxon>Bacteria</taxon>
        <taxon>Bacillati</taxon>
        <taxon>Actinomycetota</taxon>
        <taxon>Actinomycetes</taxon>
        <taxon>Streptosporangiales</taxon>
        <taxon>Thermomonosporaceae</taxon>
        <taxon>Actinomadura</taxon>
    </lineage>
</organism>
<sequence length="315" mass="34662">MPVEHAPAEPALDPTFGDPDARRFQAALRAGDRGTVRDVLAAAGADGRPFLLRLVTELPGRPSWLDAWVDADGTADAHLARGAHGIGWAWAVRGTARAEHTSREQFQGFFERLRAAEADLEKAAELAPDDPEPWAQRVITARGLQLGHEELARRFTRVIERHPWHRRAHTQMVQGLAAKWSGSDELMLNFARERAAASPPGRAVAACVVEAHIEISLTLDDDDTARYFAAPAVLDELRAAAAHSVDHPSWPSEPDAVRADNLFAYAFTFAGDSAAAARRFEAIAGRVTEEPWNYVDDDAVKGFQRFEKRVARNVR</sequence>
<evidence type="ECO:0000313" key="1">
    <source>
        <dbReference type="EMBL" id="MBW8487440.1"/>
    </source>
</evidence>
<reference evidence="1 2" key="1">
    <citation type="submission" date="2021-07" db="EMBL/GenBank/DDBJ databases">
        <title>Actinomadura sp. PM05-2 isolated from lichen.</title>
        <authorList>
            <person name="Somphong A."/>
            <person name="Phongsopitanun W."/>
            <person name="Tanasupawat S."/>
            <person name="Peongsungnone V."/>
        </authorList>
    </citation>
    <scope>NUCLEOTIDE SEQUENCE [LARGE SCALE GENOMIC DNA]</scope>
    <source>
        <strain evidence="1 2">PM05-2</strain>
    </source>
</reference>
<gene>
    <name evidence="1" type="ORF">K1Y72_34160</name>
</gene>
<evidence type="ECO:0008006" key="3">
    <source>
        <dbReference type="Google" id="ProtNLM"/>
    </source>
</evidence>